<organism evidence="9 10">
    <name type="scientific">Bifidobacterium criceti</name>
    <dbReference type="NCBI Taxonomy" id="1960969"/>
    <lineage>
        <taxon>Bacteria</taxon>
        <taxon>Bacillati</taxon>
        <taxon>Actinomycetota</taxon>
        <taxon>Actinomycetes</taxon>
        <taxon>Bifidobacteriales</taxon>
        <taxon>Bifidobacteriaceae</taxon>
        <taxon>Bifidobacterium</taxon>
    </lineage>
</organism>
<dbReference type="NCBIfam" id="TIGR00247">
    <property type="entry name" value="endolytic transglycosylase MltG"/>
    <property type="match status" value="1"/>
</dbReference>
<evidence type="ECO:0000256" key="4">
    <source>
        <dbReference type="ARBA" id="ARBA00023136"/>
    </source>
</evidence>
<dbReference type="AlphaFoldDB" id="A0A2A2EEU1"/>
<dbReference type="CDD" id="cd08010">
    <property type="entry name" value="MltG_like"/>
    <property type="match status" value="1"/>
</dbReference>
<comment type="caution">
    <text evidence="9">The sequence shown here is derived from an EMBL/GenBank/DDBJ whole genome shotgun (WGS) entry which is preliminary data.</text>
</comment>
<dbReference type="Proteomes" id="UP000218399">
    <property type="component" value="Unassembled WGS sequence"/>
</dbReference>
<comment type="catalytic activity">
    <reaction evidence="7">
        <text>a peptidoglycan chain = a peptidoglycan chain with N-acetyl-1,6-anhydromuramyl-[peptide] at the reducing end + a peptidoglycan chain with N-acetylglucosamine at the non-reducing end.</text>
        <dbReference type="EC" id="4.2.2.29"/>
    </reaction>
</comment>
<feature type="compositionally biased region" description="Basic residues" evidence="8">
    <location>
        <begin position="41"/>
        <end position="53"/>
    </location>
</feature>
<dbReference type="GO" id="GO:0005886">
    <property type="term" value="C:plasma membrane"/>
    <property type="evidence" value="ECO:0007669"/>
    <property type="project" value="UniProtKB-SubCell"/>
</dbReference>
<dbReference type="Gene3D" id="3.30.1490.480">
    <property type="entry name" value="Endolytic murein transglycosylase"/>
    <property type="match status" value="1"/>
</dbReference>
<evidence type="ECO:0000256" key="7">
    <source>
        <dbReference type="HAMAP-Rule" id="MF_02065"/>
    </source>
</evidence>
<dbReference type="GO" id="GO:0009252">
    <property type="term" value="P:peptidoglycan biosynthetic process"/>
    <property type="evidence" value="ECO:0007669"/>
    <property type="project" value="UniProtKB-UniRule"/>
</dbReference>
<evidence type="ECO:0000313" key="9">
    <source>
        <dbReference type="EMBL" id="PAU67487.1"/>
    </source>
</evidence>
<evidence type="ECO:0000313" key="10">
    <source>
        <dbReference type="Proteomes" id="UP000218399"/>
    </source>
</evidence>
<dbReference type="GO" id="GO:0071555">
    <property type="term" value="P:cell wall organization"/>
    <property type="evidence" value="ECO:0007669"/>
    <property type="project" value="UniProtKB-KW"/>
</dbReference>
<feature type="region of interest" description="Disordered" evidence="8">
    <location>
        <begin position="1"/>
        <end position="53"/>
    </location>
</feature>
<evidence type="ECO:0000256" key="8">
    <source>
        <dbReference type="SAM" id="MobiDB-lite"/>
    </source>
</evidence>
<feature type="site" description="Important for catalytic activity" evidence="7">
    <location>
        <position position="282"/>
    </location>
</feature>
<evidence type="ECO:0000256" key="1">
    <source>
        <dbReference type="ARBA" id="ARBA00022475"/>
    </source>
</evidence>
<keyword evidence="3 7" id="KW-1133">Transmembrane helix</keyword>
<dbReference type="EC" id="4.2.2.29" evidence="7"/>
<keyword evidence="10" id="KW-1185">Reference proteome</keyword>
<dbReference type="InterPro" id="IPR003770">
    <property type="entry name" value="MLTG-like"/>
</dbReference>
<accession>A0A2A2EEU1</accession>
<dbReference type="OrthoDB" id="9814591at2"/>
<comment type="similarity">
    <text evidence="7">Belongs to the transglycosylase MltG family.</text>
</comment>
<keyword evidence="4 7" id="KW-0472">Membrane</keyword>
<keyword evidence="6 7" id="KW-0961">Cell wall biogenesis/degradation</keyword>
<reference evidence="9 10" key="1">
    <citation type="journal article" date="2017" name="ISME J.">
        <title>Unveiling bifidobacterial biogeography across the mammalian branch of the tree of life.</title>
        <authorList>
            <person name="Milani C."/>
            <person name="Mangifesta M."/>
            <person name="Mancabelli L."/>
            <person name="Lugli G.A."/>
            <person name="James K."/>
            <person name="Duranti S."/>
            <person name="Turroni F."/>
            <person name="Ferrario C."/>
            <person name="Ossiprandi M.C."/>
            <person name="van Sinderen D."/>
            <person name="Ventura M."/>
        </authorList>
    </citation>
    <scope>NUCLEOTIDE SEQUENCE [LARGE SCALE GENOMIC DNA]</scope>
    <source>
        <strain evidence="10">Ham19E</strain>
    </source>
</reference>
<comment type="function">
    <text evidence="7">Functions as a peptidoglycan terminase that cleaves nascent peptidoglycan strands endolytically to terminate their elongation.</text>
</comment>
<gene>
    <name evidence="7" type="primary">mltG</name>
    <name evidence="9" type="ORF">B1526_1210</name>
</gene>
<keyword evidence="2 7" id="KW-0812">Transmembrane</keyword>
<dbReference type="RefSeq" id="WP_095615195.1">
    <property type="nucleotide sequence ID" value="NZ_MVOH01000014.1"/>
</dbReference>
<dbReference type="Pfam" id="PF02618">
    <property type="entry name" value="YceG"/>
    <property type="match status" value="1"/>
</dbReference>
<dbReference type="HAMAP" id="MF_02065">
    <property type="entry name" value="MltG"/>
    <property type="match status" value="1"/>
</dbReference>
<sequence length="404" mass="44607">MPEDFHDFFSDDDSWDDGSGHDHFGSDGVDGGSSTLPPRPPKSRRDMRRHRKRKHRKRLIVIIASLVVIAMCIGIGVFAYGKVKQWRHNNLTDSSVVDDYPGPGDGDVAFTVESGQGVAEIAEGLHAKDIIKSVDAFTGVVASNSYTLYPGTYELKYHMKASAVAKILSDEGNAKGFVEVRQGERLDDVLKTAATSSGLPLKDFEDYVNDAAKMSEILPASANGKIEGWLEPGVYNIGDNPTPRSILEQMVQSRIENLNELGVPEDEERERILIIASIVEAEVNSQEYYGKVSRVIENRLKDDMPLGMDSTVAYGFKVKGTELTNDQLNDGSNPFNTRVNKGLPPTPISNPGDDAIQAAMHPEDGDWLYFVTTDLKTGETKFTSSYDEFEKFVQEYKNGNENAN</sequence>
<evidence type="ECO:0000256" key="5">
    <source>
        <dbReference type="ARBA" id="ARBA00023239"/>
    </source>
</evidence>
<evidence type="ECO:0000256" key="6">
    <source>
        <dbReference type="ARBA" id="ARBA00023316"/>
    </source>
</evidence>
<dbReference type="GO" id="GO:0008932">
    <property type="term" value="F:lytic endotransglycosylase activity"/>
    <property type="evidence" value="ECO:0007669"/>
    <property type="project" value="UniProtKB-UniRule"/>
</dbReference>
<keyword evidence="5 7" id="KW-0456">Lyase</keyword>
<evidence type="ECO:0000256" key="2">
    <source>
        <dbReference type="ARBA" id="ARBA00022692"/>
    </source>
</evidence>
<evidence type="ECO:0000256" key="3">
    <source>
        <dbReference type="ARBA" id="ARBA00022989"/>
    </source>
</evidence>
<dbReference type="EMBL" id="MVOH01000014">
    <property type="protein sequence ID" value="PAU67487.1"/>
    <property type="molecule type" value="Genomic_DNA"/>
</dbReference>
<name>A0A2A2EEU1_9BIFI</name>
<feature type="transmembrane region" description="Helical" evidence="7">
    <location>
        <begin position="59"/>
        <end position="81"/>
    </location>
</feature>
<protein>
    <recommendedName>
        <fullName evidence="7">Endolytic murein transglycosylase</fullName>
        <ecNumber evidence="7">4.2.2.29</ecNumber>
    </recommendedName>
    <alternativeName>
        <fullName evidence="7">Peptidoglycan lytic transglycosylase</fullName>
    </alternativeName>
    <alternativeName>
        <fullName evidence="7">Peptidoglycan polymerization terminase</fullName>
    </alternativeName>
</protein>
<keyword evidence="1 7" id="KW-1003">Cell membrane</keyword>
<dbReference type="PANTHER" id="PTHR30518">
    <property type="entry name" value="ENDOLYTIC MUREIN TRANSGLYCOSYLASE"/>
    <property type="match status" value="1"/>
</dbReference>
<proteinExistence type="inferred from homology"/>
<comment type="subcellular location">
    <subcellularLocation>
        <location evidence="7">Cell membrane</location>
        <topology evidence="7">Single-pass membrane protein</topology>
    </subcellularLocation>
</comment>
<dbReference type="PANTHER" id="PTHR30518:SF2">
    <property type="entry name" value="ENDOLYTIC MUREIN TRANSGLYCOSYLASE"/>
    <property type="match status" value="1"/>
</dbReference>